<feature type="region of interest" description="Disordered" evidence="1">
    <location>
        <begin position="1"/>
        <end position="122"/>
    </location>
</feature>
<gene>
    <name evidence="2" type="ORF">TNCV_3605781</name>
</gene>
<accession>A0A8X6RM59</accession>
<keyword evidence="3" id="KW-1185">Reference proteome</keyword>
<proteinExistence type="predicted"/>
<feature type="compositionally biased region" description="Basic and acidic residues" evidence="1">
    <location>
        <begin position="76"/>
        <end position="103"/>
    </location>
</feature>
<reference evidence="2" key="1">
    <citation type="submission" date="2020-08" db="EMBL/GenBank/DDBJ databases">
        <title>Multicomponent nature underlies the extraordinary mechanical properties of spider dragline silk.</title>
        <authorList>
            <person name="Kono N."/>
            <person name="Nakamura H."/>
            <person name="Mori M."/>
            <person name="Yoshida Y."/>
            <person name="Ohtoshi R."/>
            <person name="Malay A.D."/>
            <person name="Moran D.A.P."/>
            <person name="Tomita M."/>
            <person name="Numata K."/>
            <person name="Arakawa K."/>
        </authorList>
    </citation>
    <scope>NUCLEOTIDE SEQUENCE</scope>
</reference>
<feature type="compositionally biased region" description="Basic and acidic residues" evidence="1">
    <location>
        <begin position="40"/>
        <end position="63"/>
    </location>
</feature>
<sequence length="122" mass="14459">MPIKRRDRPRIPSALPSSKETDEPWKKRPERKTSQKKSHGKDSKSPTQEDTRKGKNLDVDEHMKKRGTSKIGRHVTNTERLKRPRVLRDQHSSAEKERGLEVKPKRHRKEDKRRRNKCHKTG</sequence>
<dbReference type="Proteomes" id="UP000887159">
    <property type="component" value="Unassembled WGS sequence"/>
</dbReference>
<feature type="compositionally biased region" description="Basic and acidic residues" evidence="1">
    <location>
        <begin position="19"/>
        <end position="33"/>
    </location>
</feature>
<name>A0A8X6RM59_TRICX</name>
<evidence type="ECO:0000256" key="1">
    <source>
        <dbReference type="SAM" id="MobiDB-lite"/>
    </source>
</evidence>
<evidence type="ECO:0000313" key="3">
    <source>
        <dbReference type="Proteomes" id="UP000887159"/>
    </source>
</evidence>
<organism evidence="2 3">
    <name type="scientific">Trichonephila clavipes</name>
    <name type="common">Golden silk orbweaver</name>
    <name type="synonym">Nephila clavipes</name>
    <dbReference type="NCBI Taxonomy" id="2585209"/>
    <lineage>
        <taxon>Eukaryota</taxon>
        <taxon>Metazoa</taxon>
        <taxon>Ecdysozoa</taxon>
        <taxon>Arthropoda</taxon>
        <taxon>Chelicerata</taxon>
        <taxon>Arachnida</taxon>
        <taxon>Araneae</taxon>
        <taxon>Araneomorphae</taxon>
        <taxon>Entelegynae</taxon>
        <taxon>Araneoidea</taxon>
        <taxon>Nephilidae</taxon>
        <taxon>Trichonephila</taxon>
    </lineage>
</organism>
<feature type="compositionally biased region" description="Basic residues" evidence="1">
    <location>
        <begin position="104"/>
        <end position="122"/>
    </location>
</feature>
<comment type="caution">
    <text evidence="2">The sequence shown here is derived from an EMBL/GenBank/DDBJ whole genome shotgun (WGS) entry which is preliminary data.</text>
</comment>
<evidence type="ECO:0000313" key="2">
    <source>
        <dbReference type="EMBL" id="GFX95119.1"/>
    </source>
</evidence>
<dbReference type="AlphaFoldDB" id="A0A8X6RM59"/>
<feature type="compositionally biased region" description="Basic residues" evidence="1">
    <location>
        <begin position="64"/>
        <end position="73"/>
    </location>
</feature>
<protein>
    <submittedName>
        <fullName evidence="2">Uncharacterized protein</fullName>
    </submittedName>
</protein>
<dbReference type="EMBL" id="BMAU01021183">
    <property type="protein sequence ID" value="GFX95119.1"/>
    <property type="molecule type" value="Genomic_DNA"/>
</dbReference>